<gene>
    <name evidence="1" type="ORF">BLNAU_11208</name>
</gene>
<evidence type="ECO:0000313" key="1">
    <source>
        <dbReference type="EMBL" id="KAK2953805.1"/>
    </source>
</evidence>
<evidence type="ECO:0000313" key="2">
    <source>
        <dbReference type="Proteomes" id="UP001281761"/>
    </source>
</evidence>
<sequence>MVALVEHFVASGDLILPNSSPTDHSHSLTVPNHSFLRWNDAESSEKLLNTVKEIKETNSLETVRNAHSDWKVWMKMMLMVVQGAESLSDLSILQSRCLRASLLSLQTKHQLRAIPPHTEENDRTVHELDECRHFTPLLDHLHRNIPPIAPSLFSRPPNFID</sequence>
<dbReference type="Proteomes" id="UP001281761">
    <property type="component" value="Unassembled WGS sequence"/>
</dbReference>
<organism evidence="1 2">
    <name type="scientific">Blattamonas nauphoetae</name>
    <dbReference type="NCBI Taxonomy" id="2049346"/>
    <lineage>
        <taxon>Eukaryota</taxon>
        <taxon>Metamonada</taxon>
        <taxon>Preaxostyla</taxon>
        <taxon>Oxymonadida</taxon>
        <taxon>Blattamonas</taxon>
    </lineage>
</organism>
<comment type="caution">
    <text evidence="1">The sequence shown here is derived from an EMBL/GenBank/DDBJ whole genome shotgun (WGS) entry which is preliminary data.</text>
</comment>
<proteinExistence type="predicted"/>
<accession>A0ABQ9XR92</accession>
<dbReference type="EMBL" id="JARBJD010000086">
    <property type="protein sequence ID" value="KAK2953805.1"/>
    <property type="molecule type" value="Genomic_DNA"/>
</dbReference>
<name>A0ABQ9XR92_9EUKA</name>
<reference evidence="1 2" key="1">
    <citation type="journal article" date="2022" name="bioRxiv">
        <title>Genomics of Preaxostyla Flagellates Illuminates Evolutionary Transitions and the Path Towards Mitochondrial Loss.</title>
        <authorList>
            <person name="Novak L.V.F."/>
            <person name="Treitli S.C."/>
            <person name="Pyrih J."/>
            <person name="Halakuc P."/>
            <person name="Pipaliya S.V."/>
            <person name="Vacek V."/>
            <person name="Brzon O."/>
            <person name="Soukal P."/>
            <person name="Eme L."/>
            <person name="Dacks J.B."/>
            <person name="Karnkowska A."/>
            <person name="Elias M."/>
            <person name="Hampl V."/>
        </authorList>
    </citation>
    <scope>NUCLEOTIDE SEQUENCE [LARGE SCALE GENOMIC DNA]</scope>
    <source>
        <strain evidence="1">NAU3</strain>
        <tissue evidence="1">Gut</tissue>
    </source>
</reference>
<keyword evidence="2" id="KW-1185">Reference proteome</keyword>
<protein>
    <submittedName>
        <fullName evidence="1">Uncharacterized protein</fullName>
    </submittedName>
</protein>